<evidence type="ECO:0000256" key="1">
    <source>
        <dbReference type="ARBA" id="ARBA00008791"/>
    </source>
</evidence>
<feature type="domain" description="UspA" evidence="2">
    <location>
        <begin position="2"/>
        <end position="145"/>
    </location>
</feature>
<dbReference type="PANTHER" id="PTHR46268:SF6">
    <property type="entry name" value="UNIVERSAL STRESS PROTEIN UP12"/>
    <property type="match status" value="1"/>
</dbReference>
<dbReference type="Pfam" id="PF00582">
    <property type="entry name" value="Usp"/>
    <property type="match status" value="2"/>
</dbReference>
<dbReference type="SUPFAM" id="SSF52402">
    <property type="entry name" value="Adenine nucleotide alpha hydrolases-like"/>
    <property type="match status" value="2"/>
</dbReference>
<reference evidence="3" key="1">
    <citation type="submission" date="2020-05" db="EMBL/GenBank/DDBJ databases">
        <authorList>
            <person name="Chiriac C."/>
            <person name="Salcher M."/>
            <person name="Ghai R."/>
            <person name="Kavagutti S V."/>
        </authorList>
    </citation>
    <scope>NUCLEOTIDE SEQUENCE</scope>
</reference>
<dbReference type="InterPro" id="IPR006015">
    <property type="entry name" value="Universal_stress_UspA"/>
</dbReference>
<dbReference type="PRINTS" id="PR01438">
    <property type="entry name" value="UNVRSLSTRESS"/>
</dbReference>
<organism evidence="3">
    <name type="scientific">freshwater metagenome</name>
    <dbReference type="NCBI Taxonomy" id="449393"/>
    <lineage>
        <taxon>unclassified sequences</taxon>
        <taxon>metagenomes</taxon>
        <taxon>ecological metagenomes</taxon>
    </lineage>
</organism>
<dbReference type="InterPro" id="IPR014729">
    <property type="entry name" value="Rossmann-like_a/b/a_fold"/>
</dbReference>
<sequence length="293" mass="30150">MSRIIVGVDGSQQAVLALDWALAQAQRHGAQVVIAHTWQPDVHATPAVAGAVPDMVQDAQVNHEVEHQAQDWLDDIVKEAAGKTSVSVTGSLGTGSPAGHVLDLADDALMIVVGSRGRGGLRGLVLGSTSQQISSHAQCPVVVVREADAVQTGPVVVGVDGSPASQRALELAFAEAALRKTSLLLVHAWSTSFAGTLINSGQDFDRIRDSEVDQGWVTLNTSLSSLALTHGAVEIVERLVQGSPSAALIDASAGAVLTVVGSRGRGGFKGLMLGSVSAAVLQHAHSAVMVIRA</sequence>
<accession>A0A6J7DKM9</accession>
<dbReference type="EMBL" id="CAFBLM010000025">
    <property type="protein sequence ID" value="CAB4869445.1"/>
    <property type="molecule type" value="Genomic_DNA"/>
</dbReference>
<gene>
    <name evidence="3" type="ORF">UFOPK3401_00716</name>
</gene>
<evidence type="ECO:0000313" key="3">
    <source>
        <dbReference type="EMBL" id="CAB4869445.1"/>
    </source>
</evidence>
<dbReference type="Gene3D" id="3.40.50.620">
    <property type="entry name" value="HUPs"/>
    <property type="match status" value="2"/>
</dbReference>
<dbReference type="InterPro" id="IPR006016">
    <property type="entry name" value="UspA"/>
</dbReference>
<dbReference type="PANTHER" id="PTHR46268">
    <property type="entry name" value="STRESS RESPONSE PROTEIN NHAX"/>
    <property type="match status" value="1"/>
</dbReference>
<feature type="domain" description="UspA" evidence="2">
    <location>
        <begin position="154"/>
        <end position="292"/>
    </location>
</feature>
<comment type="similarity">
    <text evidence="1">Belongs to the universal stress protein A family.</text>
</comment>
<evidence type="ECO:0000259" key="2">
    <source>
        <dbReference type="Pfam" id="PF00582"/>
    </source>
</evidence>
<protein>
    <submittedName>
        <fullName evidence="3">Unannotated protein</fullName>
    </submittedName>
</protein>
<name>A0A6J7DKM9_9ZZZZ</name>
<dbReference type="AlphaFoldDB" id="A0A6J7DKM9"/>
<proteinExistence type="inferred from homology"/>